<proteinExistence type="predicted"/>
<dbReference type="RefSeq" id="XP_028968091.1">
    <property type="nucleotide sequence ID" value="XM_029112258.1"/>
</dbReference>
<feature type="transmembrane region" description="Helical" evidence="1">
    <location>
        <begin position="174"/>
        <end position="192"/>
    </location>
</feature>
<feature type="transmembrane region" description="Helical" evidence="1">
    <location>
        <begin position="260"/>
        <end position="282"/>
    </location>
</feature>
<keyword evidence="2" id="KW-1185">Reference proteome</keyword>
<dbReference type="Proteomes" id="UP000694867">
    <property type="component" value="Unplaced"/>
</dbReference>
<name>A0AAJ7SG32_9ACAR</name>
<reference evidence="3" key="1">
    <citation type="submission" date="2025-08" db="UniProtKB">
        <authorList>
            <consortium name="RefSeq"/>
        </authorList>
    </citation>
    <scope>IDENTIFICATION</scope>
</reference>
<gene>
    <name evidence="3" type="primary">LOC114828375</name>
</gene>
<feature type="transmembrane region" description="Helical" evidence="1">
    <location>
        <begin position="353"/>
        <end position="370"/>
    </location>
</feature>
<dbReference type="KEGG" id="goe:114828375"/>
<accession>A0AAJ7SG32</accession>
<feature type="transmembrane region" description="Helical" evidence="1">
    <location>
        <begin position="212"/>
        <end position="239"/>
    </location>
</feature>
<protein>
    <submittedName>
        <fullName evidence="3">Uncharacterized protein LOC114828375</fullName>
    </submittedName>
</protein>
<keyword evidence="1" id="KW-0812">Transmembrane</keyword>
<evidence type="ECO:0000313" key="2">
    <source>
        <dbReference type="Proteomes" id="UP000694867"/>
    </source>
</evidence>
<organism evidence="2 3">
    <name type="scientific">Galendromus occidentalis</name>
    <name type="common">western predatory mite</name>
    <dbReference type="NCBI Taxonomy" id="34638"/>
    <lineage>
        <taxon>Eukaryota</taxon>
        <taxon>Metazoa</taxon>
        <taxon>Ecdysozoa</taxon>
        <taxon>Arthropoda</taxon>
        <taxon>Chelicerata</taxon>
        <taxon>Arachnida</taxon>
        <taxon>Acari</taxon>
        <taxon>Parasitiformes</taxon>
        <taxon>Mesostigmata</taxon>
        <taxon>Gamasina</taxon>
        <taxon>Phytoseioidea</taxon>
        <taxon>Phytoseiidae</taxon>
        <taxon>Typhlodrominae</taxon>
        <taxon>Galendromus</taxon>
    </lineage>
</organism>
<keyword evidence="1" id="KW-1133">Transmembrane helix</keyword>
<keyword evidence="1" id="KW-0472">Membrane</keyword>
<feature type="transmembrane region" description="Helical" evidence="1">
    <location>
        <begin position="407"/>
        <end position="426"/>
    </location>
</feature>
<feature type="transmembrane region" description="Helical" evidence="1">
    <location>
        <begin position="377"/>
        <end position="401"/>
    </location>
</feature>
<evidence type="ECO:0000256" key="1">
    <source>
        <dbReference type="SAM" id="Phobius"/>
    </source>
</evidence>
<feature type="transmembrane region" description="Helical" evidence="1">
    <location>
        <begin position="328"/>
        <end position="347"/>
    </location>
</feature>
<dbReference type="AlphaFoldDB" id="A0AAJ7SG32"/>
<dbReference type="GeneID" id="114828375"/>
<sequence>MFNSKKWTVPDQAEMDRLLEDLYPNGAPDRRQYFTDSKSKMRLQLALDGCTFSMVWLAKKVLTEHPKSDGIAMELAFRWLLKAARGGDETAVAMLINERRYCPQILAPFVDNMIEQGYSSHELATTYSRRIASRFKKMYTNADEDGVAAEIQKLISGDAPKCESLFSQCFENTFGDLVALAVTIMVGGLTGLRYLSAFDHLLSHKLAPMIDAFFAFLCTLLLIVSIKTYSTLFTCGMYSQVMALDAKYRDRPLPFRLRIWWIRIKLHLLSLFCVTSMIVLSVLSFAKVSLTVFSCTTYLISLVDVIQHLHLWATKSRVPDQYIGRYSLLLKLISTVCMSCLFSLTKAEWQDNIITLSMTLVACSLIYILHDCSVFTFAFLTCEYSPILQGLSILKTLIFVFHRHVTFHIPKTIKILLVFLMTLYAFHKVPPGILFTPQDTTSEEIYNACRTTPSLEAMVACSRLEGMRIYGTCYLNSVRLVSRSNLQEACGLETWSLDDGFVQLGVSSFEKVKVEVKLSTSYFTATATLDDDSMDVLRHLKANEYITIDGVIESARQGPELNLMLHAIEYNGRYLEVKRLGTAIRHYWKHVHNVLAEWKDRTRDITSSEPGGRWTVEL</sequence>
<evidence type="ECO:0000313" key="3">
    <source>
        <dbReference type="RefSeq" id="XP_028968091.1"/>
    </source>
</evidence>